<comment type="caution">
    <text evidence="1">The sequence shown here is derived from an EMBL/GenBank/DDBJ whole genome shotgun (WGS) entry which is preliminary data.</text>
</comment>
<reference evidence="1 2" key="1">
    <citation type="journal article" date="2018" name="BMC Genomics">
        <title>Whole genome sequencing and function prediction of 133 gut anaerobes isolated from chicken caecum in pure cultures.</title>
        <authorList>
            <person name="Medvecky M."/>
            <person name="Cejkova D."/>
            <person name="Polansky O."/>
            <person name="Karasova D."/>
            <person name="Kubasova T."/>
            <person name="Cizek A."/>
            <person name="Rychlik I."/>
        </authorList>
    </citation>
    <scope>NUCLEOTIDE SEQUENCE [LARGE SCALE GENOMIC DNA]</scope>
    <source>
        <strain evidence="1 2">An13</strain>
    </source>
</reference>
<dbReference type="RefSeq" id="WP_087357520.1">
    <property type="nucleotide sequence ID" value="NZ_AP031415.1"/>
</dbReference>
<evidence type="ECO:0000313" key="2">
    <source>
        <dbReference type="Proteomes" id="UP000195305"/>
    </source>
</evidence>
<dbReference type="OrthoDB" id="1649637at2"/>
<proteinExistence type="predicted"/>
<dbReference type="EMBL" id="NFLJ01000008">
    <property type="protein sequence ID" value="OUQ35447.1"/>
    <property type="molecule type" value="Genomic_DNA"/>
</dbReference>
<evidence type="ECO:0000313" key="1">
    <source>
        <dbReference type="EMBL" id="OUQ35447.1"/>
    </source>
</evidence>
<dbReference type="Pfam" id="PF07873">
    <property type="entry name" value="YabP"/>
    <property type="match status" value="1"/>
</dbReference>
<dbReference type="InterPro" id="IPR022476">
    <property type="entry name" value="Spore_YabP/YqfC"/>
</dbReference>
<organism evidence="1 2">
    <name type="scientific">Massilimicrobiota timonensis</name>
    <dbReference type="NCBI Taxonomy" id="1776392"/>
    <lineage>
        <taxon>Bacteria</taxon>
        <taxon>Bacillati</taxon>
        <taxon>Bacillota</taxon>
        <taxon>Erysipelotrichia</taxon>
        <taxon>Erysipelotrichales</taxon>
        <taxon>Erysipelotrichaceae</taxon>
        <taxon>Massilimicrobiota</taxon>
    </lineage>
</organism>
<evidence type="ECO:0008006" key="3">
    <source>
        <dbReference type="Google" id="ProtNLM"/>
    </source>
</evidence>
<keyword evidence="2" id="KW-1185">Reference proteome</keyword>
<dbReference type="AlphaFoldDB" id="A0A1Y4SZT6"/>
<protein>
    <recommendedName>
        <fullName evidence="3">Sporulation protein</fullName>
    </recommendedName>
</protein>
<name>A0A1Y4SZT6_9FIRM</name>
<dbReference type="Proteomes" id="UP000195305">
    <property type="component" value="Unassembled WGS sequence"/>
</dbReference>
<gene>
    <name evidence="1" type="ORF">B5E75_04120</name>
</gene>
<sequence>MLVIDKDKICIYDYHEVLMMDCHLFKIQMQGYDLIVRGKDLQMSYYDEKEIRLCGYVKVIEYAENGV</sequence>
<accession>A0A1Y4SZT6</accession>